<protein>
    <submittedName>
        <fullName evidence="1">Uncharacterized protein</fullName>
    </submittedName>
</protein>
<proteinExistence type="predicted"/>
<accession>A0A0S2MWC9</accession>
<evidence type="ECO:0000313" key="2">
    <source>
        <dbReference type="Proteomes" id="UP000229115"/>
    </source>
</evidence>
<sequence length="198" mass="23953">MYLNIKLIHELGFDAIDILQMQLLKQNRNEDLTEILPEYFEEEVIEKLSTQGILVKVKKKKKSDSDMSIIRLSKKGQDILDKVCTPKVEERDYQMLEYLTEMYLSHEDSERKVGNKKKVVQYISIFRNHMGFSIHQTYWLLWRFLQDFSYTKVLEYLFFNSNKNRYGTFEANIEDSPIYQYYEENKESIEQLWKNKIK</sequence>
<evidence type="ECO:0000313" key="1">
    <source>
        <dbReference type="EMBL" id="ALO80205.1"/>
    </source>
</evidence>
<reference evidence="1 2" key="1">
    <citation type="submission" date="2015-10" db="EMBL/GenBank/DDBJ databases">
        <title>Large-scale maps of variable infection efficiencies in aquatic Bacteriodetes phage-host model systems.</title>
        <authorList>
            <person name="Holmfeldt K."/>
            <person name="Solonenko N."/>
            <person name="Howard-Varona C."/>
            <person name="Moreno M."/>
            <person name="Malmstrom R.R."/>
            <person name="Blow M.J."/>
            <person name="Sullivan M.B."/>
        </authorList>
    </citation>
    <scope>NUCLEOTIDE SEQUENCE [LARGE SCALE GENOMIC DNA]</scope>
</reference>
<gene>
    <name evidence="1" type="ORF">Phi4113_196</name>
</gene>
<dbReference type="EMBL" id="KT962245">
    <property type="protein sequence ID" value="ALO80205.1"/>
    <property type="molecule type" value="Genomic_RNA"/>
</dbReference>
<dbReference type="Proteomes" id="UP000229115">
    <property type="component" value="Segment"/>
</dbReference>
<organism evidence="1 2">
    <name type="scientific">Cellulophaga phage phi4:1_13</name>
    <dbReference type="NCBI Taxonomy" id="1747284"/>
    <lineage>
        <taxon>Viruses</taxon>
        <taxon>Duplodnaviria</taxon>
        <taxon>Heunggongvirae</taxon>
        <taxon>Uroviricota</taxon>
        <taxon>Caudoviricetes</taxon>
        <taxon>Lightbulbvirus</taxon>
        <taxon>Lightbulbvirus Cba41</taxon>
    </lineage>
</organism>
<name>A0A0S2MWC9_9CAUD</name>